<dbReference type="SMART" id="SM00072">
    <property type="entry name" value="GuKc"/>
    <property type="match status" value="1"/>
</dbReference>
<dbReference type="PANTHER" id="PTHR23117">
    <property type="entry name" value="GUANYLATE KINASE-RELATED"/>
    <property type="match status" value="1"/>
</dbReference>
<protein>
    <recommendedName>
        <fullName evidence="3 9">Guanylate kinase</fullName>
        <ecNumber evidence="2 9">2.7.4.8</ecNumber>
    </recommendedName>
    <alternativeName>
        <fullName evidence="8 9">GMP kinase</fullName>
    </alternativeName>
</protein>
<dbReference type="CDD" id="cd00071">
    <property type="entry name" value="GMPK"/>
    <property type="match status" value="1"/>
</dbReference>
<dbReference type="GO" id="GO:0005829">
    <property type="term" value="C:cytosol"/>
    <property type="evidence" value="ECO:0007669"/>
    <property type="project" value="TreeGrafter"/>
</dbReference>
<dbReference type="InterPro" id="IPR008145">
    <property type="entry name" value="GK/Ca_channel_bsu"/>
</dbReference>
<accession>A0A3M6QZ66</accession>
<dbReference type="SUPFAM" id="SSF52540">
    <property type="entry name" value="P-loop containing nucleoside triphosphate hydrolases"/>
    <property type="match status" value="1"/>
</dbReference>
<feature type="binding site" evidence="9">
    <location>
        <begin position="32"/>
        <end position="39"/>
    </location>
    <ligand>
        <name>ATP</name>
        <dbReference type="ChEBI" id="CHEBI:30616"/>
    </ligand>
</feature>
<evidence type="ECO:0000256" key="2">
    <source>
        <dbReference type="ARBA" id="ARBA00012961"/>
    </source>
</evidence>
<keyword evidence="5 9" id="KW-0547">Nucleotide-binding</keyword>
<dbReference type="GO" id="GO:0004385">
    <property type="term" value="F:GMP kinase activity"/>
    <property type="evidence" value="ECO:0007669"/>
    <property type="project" value="UniProtKB-UniRule"/>
</dbReference>
<dbReference type="InterPro" id="IPR020590">
    <property type="entry name" value="Guanylate_kinase_CS"/>
</dbReference>
<keyword evidence="12" id="KW-1185">Reference proteome</keyword>
<name>A0A3M6QZ66_9BURK</name>
<comment type="caution">
    <text evidence="11">The sequence shown here is derived from an EMBL/GenBank/DDBJ whole genome shotgun (WGS) entry which is preliminary data.</text>
</comment>
<keyword evidence="6 9" id="KW-0418">Kinase</keyword>
<dbReference type="FunFam" id="3.30.63.10:FF:000002">
    <property type="entry name" value="Guanylate kinase 1"/>
    <property type="match status" value="1"/>
</dbReference>
<keyword evidence="9" id="KW-0963">Cytoplasm</keyword>
<proteinExistence type="inferred from homology"/>
<evidence type="ECO:0000256" key="3">
    <source>
        <dbReference type="ARBA" id="ARBA00016296"/>
    </source>
</evidence>
<comment type="subcellular location">
    <subcellularLocation>
        <location evidence="9">Cytoplasm</location>
    </subcellularLocation>
</comment>
<evidence type="ECO:0000256" key="9">
    <source>
        <dbReference type="HAMAP-Rule" id="MF_00328"/>
    </source>
</evidence>
<organism evidence="11 12">
    <name type="scientific">Corticibacter populi</name>
    <dbReference type="NCBI Taxonomy" id="1550736"/>
    <lineage>
        <taxon>Bacteria</taxon>
        <taxon>Pseudomonadati</taxon>
        <taxon>Pseudomonadota</taxon>
        <taxon>Betaproteobacteria</taxon>
        <taxon>Burkholderiales</taxon>
        <taxon>Comamonadaceae</taxon>
        <taxon>Corticibacter</taxon>
    </lineage>
</organism>
<dbReference type="Pfam" id="PF00625">
    <property type="entry name" value="Guanylate_kin"/>
    <property type="match status" value="1"/>
</dbReference>
<dbReference type="AlphaFoldDB" id="A0A3M6QZ66"/>
<dbReference type="PANTHER" id="PTHR23117:SF13">
    <property type="entry name" value="GUANYLATE KINASE"/>
    <property type="match status" value="1"/>
</dbReference>
<dbReference type="EMBL" id="RDQO01000001">
    <property type="protein sequence ID" value="RMX08307.1"/>
    <property type="molecule type" value="Genomic_DNA"/>
</dbReference>
<dbReference type="InterPro" id="IPR017665">
    <property type="entry name" value="Guanylate_kinase"/>
</dbReference>
<evidence type="ECO:0000313" key="12">
    <source>
        <dbReference type="Proteomes" id="UP000278006"/>
    </source>
</evidence>
<keyword evidence="7 9" id="KW-0067">ATP-binding</keyword>
<sequence>MQAPRAAAAVVESVPARAAESQYPGNLFVVAAPSGAGKSSLVKALLELDTRVFPTVSHTTRAPRGQEKHGREYFFVSQAEFDAMIQGNAFIEWARVHGNCYGTSKKAVEDRIQQGSDVVLEIDFQGAMQIRKVFANAVLIFILPPSLEELRARLERRGEDDPEVIELRMRNASVEMAQAANFDYVIINELFERALFDLKSVVHAQRLRFSAQRRARTETFAALGIAD</sequence>
<dbReference type="Gene3D" id="3.30.63.10">
    <property type="entry name" value="Guanylate Kinase phosphate binding domain"/>
    <property type="match status" value="1"/>
</dbReference>
<evidence type="ECO:0000256" key="8">
    <source>
        <dbReference type="ARBA" id="ARBA00030128"/>
    </source>
</evidence>
<dbReference type="PROSITE" id="PS00856">
    <property type="entry name" value="GUANYLATE_KINASE_1"/>
    <property type="match status" value="1"/>
</dbReference>
<dbReference type="Proteomes" id="UP000278006">
    <property type="component" value="Unassembled WGS sequence"/>
</dbReference>
<dbReference type="GO" id="GO:0005524">
    <property type="term" value="F:ATP binding"/>
    <property type="evidence" value="ECO:0007669"/>
    <property type="project" value="UniProtKB-UniRule"/>
</dbReference>
<dbReference type="PROSITE" id="PS50052">
    <property type="entry name" value="GUANYLATE_KINASE_2"/>
    <property type="match status" value="1"/>
</dbReference>
<dbReference type="InterPro" id="IPR027417">
    <property type="entry name" value="P-loop_NTPase"/>
</dbReference>
<dbReference type="InterPro" id="IPR008144">
    <property type="entry name" value="Guanylate_kin-like_dom"/>
</dbReference>
<evidence type="ECO:0000256" key="1">
    <source>
        <dbReference type="ARBA" id="ARBA00005790"/>
    </source>
</evidence>
<dbReference type="EC" id="2.7.4.8" evidence="2 9"/>
<evidence type="ECO:0000256" key="4">
    <source>
        <dbReference type="ARBA" id="ARBA00022679"/>
    </source>
</evidence>
<feature type="domain" description="Guanylate kinase-like" evidence="10">
    <location>
        <begin position="25"/>
        <end position="203"/>
    </location>
</feature>
<dbReference type="OrthoDB" id="9808150at2"/>
<dbReference type="HAMAP" id="MF_00328">
    <property type="entry name" value="Guanylate_kinase"/>
    <property type="match status" value="1"/>
</dbReference>
<comment type="similarity">
    <text evidence="1 9">Belongs to the guanylate kinase family.</text>
</comment>
<comment type="function">
    <text evidence="9">Essential for recycling GMP and indirectly, cGMP.</text>
</comment>
<evidence type="ECO:0000256" key="7">
    <source>
        <dbReference type="ARBA" id="ARBA00022840"/>
    </source>
</evidence>
<comment type="catalytic activity">
    <reaction evidence="9">
        <text>GMP + ATP = GDP + ADP</text>
        <dbReference type="Rhea" id="RHEA:20780"/>
        <dbReference type="ChEBI" id="CHEBI:30616"/>
        <dbReference type="ChEBI" id="CHEBI:58115"/>
        <dbReference type="ChEBI" id="CHEBI:58189"/>
        <dbReference type="ChEBI" id="CHEBI:456216"/>
        <dbReference type="EC" id="2.7.4.8"/>
    </reaction>
</comment>
<keyword evidence="4 9" id="KW-0808">Transferase</keyword>
<evidence type="ECO:0000256" key="6">
    <source>
        <dbReference type="ARBA" id="ARBA00022777"/>
    </source>
</evidence>
<dbReference type="Gene3D" id="3.40.50.300">
    <property type="entry name" value="P-loop containing nucleotide triphosphate hydrolases"/>
    <property type="match status" value="1"/>
</dbReference>
<evidence type="ECO:0000313" key="11">
    <source>
        <dbReference type="EMBL" id="RMX08307.1"/>
    </source>
</evidence>
<dbReference type="NCBIfam" id="TIGR03263">
    <property type="entry name" value="guanyl_kin"/>
    <property type="match status" value="1"/>
</dbReference>
<evidence type="ECO:0000256" key="5">
    <source>
        <dbReference type="ARBA" id="ARBA00022741"/>
    </source>
</evidence>
<gene>
    <name evidence="9" type="primary">gmk</name>
    <name evidence="11" type="ORF">D8I35_04185</name>
</gene>
<reference evidence="11 12" key="1">
    <citation type="submission" date="2018-10" db="EMBL/GenBank/DDBJ databases">
        <title>Draft genome of Cortibacter populi DSM10536.</title>
        <authorList>
            <person name="Bernier A.-M."/>
            <person name="Bernard K."/>
        </authorList>
    </citation>
    <scope>NUCLEOTIDE SEQUENCE [LARGE SCALE GENOMIC DNA]</scope>
    <source>
        <strain evidence="11 12">DSM 105136</strain>
    </source>
</reference>
<evidence type="ECO:0000259" key="10">
    <source>
        <dbReference type="PROSITE" id="PS50052"/>
    </source>
</evidence>